<evidence type="ECO:0000256" key="7">
    <source>
        <dbReference type="ARBA" id="ARBA00022927"/>
    </source>
</evidence>
<reference evidence="12 13" key="1">
    <citation type="submission" date="2020-08" db="EMBL/GenBank/DDBJ databases">
        <title>Bridging the membrane lipid divide: bacteria of the FCB group superphylum have the potential to synthesize archaeal ether lipids.</title>
        <authorList>
            <person name="Villanueva L."/>
            <person name="Von Meijenfeldt F.A.B."/>
            <person name="Westbye A.B."/>
            <person name="Yadav S."/>
            <person name="Hopmans E.C."/>
            <person name="Dutilh B.E."/>
            <person name="Sinninghe Damste J.S."/>
        </authorList>
    </citation>
    <scope>NUCLEOTIDE SEQUENCE [LARGE SCALE GENOMIC DNA]</scope>
    <source>
        <strain evidence="12">NIOZ-UU47</strain>
    </source>
</reference>
<comment type="subcellular location">
    <subcellularLocation>
        <location evidence="1">Cell inner membrane</location>
        <topology evidence="1">Single-pass membrane protein</topology>
        <orientation evidence="1">Periplasmic side</orientation>
    </subcellularLocation>
</comment>
<feature type="domain" description="TonB C-terminal" evidence="11">
    <location>
        <begin position="159"/>
        <end position="251"/>
    </location>
</feature>
<evidence type="ECO:0000256" key="1">
    <source>
        <dbReference type="ARBA" id="ARBA00004383"/>
    </source>
</evidence>
<dbReference type="PROSITE" id="PS52015">
    <property type="entry name" value="TONB_CTD"/>
    <property type="match status" value="1"/>
</dbReference>
<sequence length="251" mass="27991">MNRLLIAFIAASGLHGLLFFAPFTDPEIRSPHPLSFQKISVSLADSNQPFSRKKDSPGEEKIEAKKTPQPTRNEKRTPRETEVLPPELVDNIINTLQPIQKKKVSQEKATEKVPVFPVKTENDLSTESEVIQENDPGQAKASAEETKNNKQHSSPAAHIQKAVPLQHTNVPPPYPHSARLRGLEGLVEINVLVDSNGKVKEQQLVLSSGYSILDRAALKAVRKWNFSPGIKNGKIHEMWVTVPVRFQLINK</sequence>
<dbReference type="InterPro" id="IPR006260">
    <property type="entry name" value="TonB/TolA_C"/>
</dbReference>
<dbReference type="InterPro" id="IPR037682">
    <property type="entry name" value="TonB_C"/>
</dbReference>
<keyword evidence="6" id="KW-0812">Transmembrane</keyword>
<dbReference type="Pfam" id="PF03544">
    <property type="entry name" value="TonB_C"/>
    <property type="match status" value="1"/>
</dbReference>
<feature type="compositionally biased region" description="Basic and acidic residues" evidence="10">
    <location>
        <begin position="52"/>
        <end position="82"/>
    </location>
</feature>
<dbReference type="GO" id="GO:0098797">
    <property type="term" value="C:plasma membrane protein complex"/>
    <property type="evidence" value="ECO:0007669"/>
    <property type="project" value="TreeGrafter"/>
</dbReference>
<evidence type="ECO:0000256" key="5">
    <source>
        <dbReference type="ARBA" id="ARBA00022519"/>
    </source>
</evidence>
<evidence type="ECO:0000256" key="8">
    <source>
        <dbReference type="ARBA" id="ARBA00022989"/>
    </source>
</evidence>
<feature type="region of interest" description="Disordered" evidence="10">
    <location>
        <begin position="119"/>
        <end position="157"/>
    </location>
</feature>
<dbReference type="PANTHER" id="PTHR33446">
    <property type="entry name" value="PROTEIN TONB-RELATED"/>
    <property type="match status" value="1"/>
</dbReference>
<keyword evidence="9" id="KW-0472">Membrane</keyword>
<dbReference type="GO" id="GO:0031992">
    <property type="term" value="F:energy transducer activity"/>
    <property type="evidence" value="ECO:0007669"/>
    <property type="project" value="TreeGrafter"/>
</dbReference>
<keyword evidence="7" id="KW-0653">Protein transport</keyword>
<comment type="caution">
    <text evidence="12">The sequence shown here is derived from an EMBL/GenBank/DDBJ whole genome shotgun (WGS) entry which is preliminary data.</text>
</comment>
<accession>A0A8J6TEJ3</accession>
<dbReference type="Proteomes" id="UP000614424">
    <property type="component" value="Unassembled WGS sequence"/>
</dbReference>
<keyword evidence="8" id="KW-1133">Transmembrane helix</keyword>
<name>A0A8J6TEJ3_9BACT</name>
<evidence type="ECO:0000256" key="2">
    <source>
        <dbReference type="ARBA" id="ARBA00006555"/>
    </source>
</evidence>
<dbReference type="EMBL" id="JACNJZ010000036">
    <property type="protein sequence ID" value="MBC8316475.1"/>
    <property type="molecule type" value="Genomic_DNA"/>
</dbReference>
<evidence type="ECO:0000256" key="10">
    <source>
        <dbReference type="SAM" id="MobiDB-lite"/>
    </source>
</evidence>
<evidence type="ECO:0000259" key="11">
    <source>
        <dbReference type="PROSITE" id="PS52015"/>
    </source>
</evidence>
<protein>
    <submittedName>
        <fullName evidence="12">Energy transducer TonB</fullName>
    </submittedName>
</protein>
<comment type="similarity">
    <text evidence="2">Belongs to the TonB family.</text>
</comment>
<keyword evidence="5" id="KW-0997">Cell inner membrane</keyword>
<gene>
    <name evidence="12" type="ORF">H8E41_01120</name>
</gene>
<dbReference type="PANTHER" id="PTHR33446:SF2">
    <property type="entry name" value="PROTEIN TONB"/>
    <property type="match status" value="1"/>
</dbReference>
<dbReference type="NCBIfam" id="TIGR01352">
    <property type="entry name" value="tonB_Cterm"/>
    <property type="match status" value="1"/>
</dbReference>
<keyword evidence="3" id="KW-0813">Transport</keyword>
<dbReference type="GO" id="GO:0055085">
    <property type="term" value="P:transmembrane transport"/>
    <property type="evidence" value="ECO:0007669"/>
    <property type="project" value="InterPro"/>
</dbReference>
<evidence type="ECO:0000256" key="9">
    <source>
        <dbReference type="ARBA" id="ARBA00023136"/>
    </source>
</evidence>
<dbReference type="SUPFAM" id="SSF74653">
    <property type="entry name" value="TolA/TonB C-terminal domain"/>
    <property type="match status" value="1"/>
</dbReference>
<evidence type="ECO:0000256" key="6">
    <source>
        <dbReference type="ARBA" id="ARBA00022692"/>
    </source>
</evidence>
<dbReference type="Gene3D" id="3.30.1150.10">
    <property type="match status" value="1"/>
</dbReference>
<evidence type="ECO:0000256" key="3">
    <source>
        <dbReference type="ARBA" id="ARBA00022448"/>
    </source>
</evidence>
<feature type="region of interest" description="Disordered" evidence="10">
    <location>
        <begin position="46"/>
        <end position="89"/>
    </location>
</feature>
<evidence type="ECO:0000313" key="12">
    <source>
        <dbReference type="EMBL" id="MBC8316475.1"/>
    </source>
</evidence>
<evidence type="ECO:0000313" key="13">
    <source>
        <dbReference type="Proteomes" id="UP000614424"/>
    </source>
</evidence>
<evidence type="ECO:0000256" key="4">
    <source>
        <dbReference type="ARBA" id="ARBA00022475"/>
    </source>
</evidence>
<keyword evidence="4" id="KW-1003">Cell membrane</keyword>
<dbReference type="AlphaFoldDB" id="A0A8J6TEJ3"/>
<proteinExistence type="inferred from homology"/>
<dbReference type="InterPro" id="IPR051045">
    <property type="entry name" value="TonB-dependent_transducer"/>
</dbReference>
<organism evidence="12 13">
    <name type="scientific">Candidatus Desulfobia pelagia</name>
    <dbReference type="NCBI Taxonomy" id="2841692"/>
    <lineage>
        <taxon>Bacteria</taxon>
        <taxon>Pseudomonadati</taxon>
        <taxon>Thermodesulfobacteriota</taxon>
        <taxon>Desulfobulbia</taxon>
        <taxon>Desulfobulbales</taxon>
        <taxon>Desulfobulbaceae</taxon>
        <taxon>Candidatus Desulfobia</taxon>
    </lineage>
</organism>
<dbReference type="GO" id="GO:0015031">
    <property type="term" value="P:protein transport"/>
    <property type="evidence" value="ECO:0007669"/>
    <property type="project" value="UniProtKB-KW"/>
</dbReference>